<keyword evidence="1" id="KW-0597">Phosphoprotein</keyword>
<feature type="domain" description="Response regulatory" evidence="2">
    <location>
        <begin position="21"/>
        <end position="135"/>
    </location>
</feature>
<reference evidence="3" key="1">
    <citation type="submission" date="2021-01" db="EMBL/GenBank/DDBJ databases">
        <title>Genome sequence of strain Noviherbaspirillum sp. DKR-6.</title>
        <authorList>
            <person name="Chaudhary D.K."/>
        </authorList>
    </citation>
    <scope>NUCLEOTIDE SEQUENCE</scope>
    <source>
        <strain evidence="3">DKR-6</strain>
    </source>
</reference>
<dbReference type="GO" id="GO:0000160">
    <property type="term" value="P:phosphorelay signal transduction system"/>
    <property type="evidence" value="ECO:0007669"/>
    <property type="project" value="InterPro"/>
</dbReference>
<proteinExistence type="predicted"/>
<accession>A0A934SUK5</accession>
<evidence type="ECO:0000313" key="4">
    <source>
        <dbReference type="Proteomes" id="UP000622890"/>
    </source>
</evidence>
<dbReference type="Pfam" id="PF00072">
    <property type="entry name" value="Response_reg"/>
    <property type="match status" value="1"/>
</dbReference>
<dbReference type="SMART" id="SM00448">
    <property type="entry name" value="REC"/>
    <property type="match status" value="1"/>
</dbReference>
<dbReference type="InterPro" id="IPR001789">
    <property type="entry name" value="Sig_transdc_resp-reg_receiver"/>
</dbReference>
<keyword evidence="4" id="KW-1185">Reference proteome</keyword>
<dbReference type="Proteomes" id="UP000622890">
    <property type="component" value="Unassembled WGS sequence"/>
</dbReference>
<protein>
    <submittedName>
        <fullName evidence="3">Response regulator</fullName>
    </submittedName>
</protein>
<dbReference type="InterPro" id="IPR052048">
    <property type="entry name" value="ST_Response_Regulator"/>
</dbReference>
<evidence type="ECO:0000313" key="3">
    <source>
        <dbReference type="EMBL" id="MBK4733097.1"/>
    </source>
</evidence>
<dbReference type="RefSeq" id="WP_200589572.1">
    <property type="nucleotide sequence ID" value="NZ_JAEPBG010000001.1"/>
</dbReference>
<comment type="caution">
    <text evidence="3">The sequence shown here is derived from an EMBL/GenBank/DDBJ whole genome shotgun (WGS) entry which is preliminary data.</text>
</comment>
<feature type="modified residue" description="4-aspartylphosphate" evidence="1">
    <location>
        <position position="70"/>
    </location>
</feature>
<gene>
    <name evidence="3" type="ORF">JJB74_00510</name>
</gene>
<dbReference type="AlphaFoldDB" id="A0A934SUK5"/>
<name>A0A934SUK5_9BURK</name>
<dbReference type="PROSITE" id="PS50110">
    <property type="entry name" value="RESPONSE_REGULATORY"/>
    <property type="match status" value="1"/>
</dbReference>
<sequence>MTAERSGDTCAASDASGSCPSAIVIDDSGVERLLAAAMLQKLGFHAQTASDAQAALAMVAGRRYALALCDISLPGTDGLTLLVAMRSLDVKLRCVMLSSHDDAAYKAKALQRGAAAYLIKPLRLEPLAETLRGMFPEMGGMMGNGG</sequence>
<dbReference type="CDD" id="cd00156">
    <property type="entry name" value="REC"/>
    <property type="match status" value="1"/>
</dbReference>
<evidence type="ECO:0000256" key="1">
    <source>
        <dbReference type="PROSITE-ProRule" id="PRU00169"/>
    </source>
</evidence>
<dbReference type="InterPro" id="IPR011006">
    <property type="entry name" value="CheY-like_superfamily"/>
</dbReference>
<dbReference type="PANTHER" id="PTHR43228">
    <property type="entry name" value="TWO-COMPONENT RESPONSE REGULATOR"/>
    <property type="match status" value="1"/>
</dbReference>
<organism evidence="3 4">
    <name type="scientific">Noviherbaspirillum pedocola</name>
    <dbReference type="NCBI Taxonomy" id="2801341"/>
    <lineage>
        <taxon>Bacteria</taxon>
        <taxon>Pseudomonadati</taxon>
        <taxon>Pseudomonadota</taxon>
        <taxon>Betaproteobacteria</taxon>
        <taxon>Burkholderiales</taxon>
        <taxon>Oxalobacteraceae</taxon>
        <taxon>Noviherbaspirillum</taxon>
    </lineage>
</organism>
<dbReference type="EMBL" id="JAEPBG010000001">
    <property type="protein sequence ID" value="MBK4733097.1"/>
    <property type="molecule type" value="Genomic_DNA"/>
</dbReference>
<dbReference type="SUPFAM" id="SSF52172">
    <property type="entry name" value="CheY-like"/>
    <property type="match status" value="1"/>
</dbReference>
<evidence type="ECO:0000259" key="2">
    <source>
        <dbReference type="PROSITE" id="PS50110"/>
    </source>
</evidence>
<dbReference type="PANTHER" id="PTHR43228:SF1">
    <property type="entry name" value="TWO-COMPONENT RESPONSE REGULATOR ARR22"/>
    <property type="match status" value="1"/>
</dbReference>
<dbReference type="Gene3D" id="3.40.50.2300">
    <property type="match status" value="1"/>
</dbReference>